<dbReference type="GO" id="GO:0005524">
    <property type="term" value="F:ATP binding"/>
    <property type="evidence" value="ECO:0007669"/>
    <property type="project" value="UniProtKB-KW"/>
</dbReference>
<evidence type="ECO:0000256" key="16">
    <source>
        <dbReference type="HAMAP-Rule" id="MF_01018"/>
    </source>
</evidence>
<name>A0A0A7FVM5_9CLOT</name>
<evidence type="ECO:0000256" key="8">
    <source>
        <dbReference type="ARBA" id="ARBA00022490"/>
    </source>
</evidence>
<evidence type="ECO:0000256" key="10">
    <source>
        <dbReference type="ARBA" id="ARBA00022676"/>
    </source>
</evidence>
<comment type="domain">
    <text evidence="16">Lacks the C-terminal regulatory region which is replaced by HisZ.</text>
</comment>
<evidence type="ECO:0000256" key="13">
    <source>
        <dbReference type="ARBA" id="ARBA00022840"/>
    </source>
</evidence>
<evidence type="ECO:0000256" key="9">
    <source>
        <dbReference type="ARBA" id="ARBA00022605"/>
    </source>
</evidence>
<dbReference type="GO" id="GO:0000105">
    <property type="term" value="P:L-histidine biosynthetic process"/>
    <property type="evidence" value="ECO:0007669"/>
    <property type="project" value="UniProtKB-UniRule"/>
</dbReference>
<dbReference type="NCBIfam" id="TIGR00070">
    <property type="entry name" value="hisG"/>
    <property type="match status" value="1"/>
</dbReference>
<dbReference type="InterPro" id="IPR024893">
    <property type="entry name" value="ATP_PRibTrfase_HisG_short"/>
</dbReference>
<evidence type="ECO:0000256" key="4">
    <source>
        <dbReference type="ARBA" id="ARBA00009489"/>
    </source>
</evidence>
<comment type="pathway">
    <text evidence="3 16">Amino-acid biosynthesis; L-histidine biosynthesis; L-histidine from 5-phospho-alpha-D-ribose 1-diphosphate: step 1/9.</text>
</comment>
<evidence type="ECO:0000313" key="19">
    <source>
        <dbReference type="Proteomes" id="UP000030635"/>
    </source>
</evidence>
<comment type="catalytic activity">
    <reaction evidence="1 16">
        <text>1-(5-phospho-beta-D-ribosyl)-ATP + diphosphate = 5-phospho-alpha-D-ribose 1-diphosphate + ATP</text>
        <dbReference type="Rhea" id="RHEA:18473"/>
        <dbReference type="ChEBI" id="CHEBI:30616"/>
        <dbReference type="ChEBI" id="CHEBI:33019"/>
        <dbReference type="ChEBI" id="CHEBI:58017"/>
        <dbReference type="ChEBI" id="CHEBI:73183"/>
        <dbReference type="EC" id="2.4.2.17"/>
    </reaction>
</comment>
<dbReference type="Pfam" id="PF01634">
    <property type="entry name" value="HisG"/>
    <property type="match status" value="1"/>
</dbReference>
<comment type="subcellular location">
    <subcellularLocation>
        <location evidence="2 16">Cytoplasm</location>
    </subcellularLocation>
</comment>
<dbReference type="Proteomes" id="UP000030635">
    <property type="component" value="Chromosome"/>
</dbReference>
<keyword evidence="9 16" id="KW-0028">Amino-acid biosynthesis</keyword>
<evidence type="ECO:0000256" key="6">
    <source>
        <dbReference type="ARBA" id="ARBA00011946"/>
    </source>
</evidence>
<keyword evidence="11 16" id="KW-0808">Transferase</keyword>
<evidence type="ECO:0000256" key="15">
    <source>
        <dbReference type="ARBA" id="ARBA00024861"/>
    </source>
</evidence>
<dbReference type="HAMAP" id="MF_01018">
    <property type="entry name" value="HisG_Short"/>
    <property type="match status" value="1"/>
</dbReference>
<dbReference type="eggNOG" id="COG0040">
    <property type="taxonomic scope" value="Bacteria"/>
</dbReference>
<sequence length="210" mass="23282">MSISIALTKGRLEKDTVKILESIGFGVDELKNKGRKLVFNDTKKDVKYFLVKAQDCITYVEHGVADIGVVGKDTLLECDKDYFEILDLNIGKCKFIVASLPNKKLYEKVGHIKIGTKYPKVCKEYFKNLGMDVEIIKIEGSVELAPILGLCDGIVDIMETGTTLKENGLIVLDEICDISARVIVNKASFKVKKDEVGDFINKLKGGVCRS</sequence>
<dbReference type="AlphaFoldDB" id="A0A0A7FVM5"/>
<keyword evidence="14 16" id="KW-0368">Histidine biosynthesis</keyword>
<dbReference type="InterPro" id="IPR001348">
    <property type="entry name" value="ATP_PRibTrfase_HisG"/>
</dbReference>
<proteinExistence type="inferred from homology"/>
<dbReference type="RefSeq" id="WP_039314022.1">
    <property type="nucleotide sequence ID" value="NZ_CP006905.1"/>
</dbReference>
<dbReference type="PANTHER" id="PTHR21403:SF8">
    <property type="entry name" value="ATP PHOSPHORIBOSYLTRANSFERASE"/>
    <property type="match status" value="1"/>
</dbReference>
<evidence type="ECO:0000256" key="7">
    <source>
        <dbReference type="ARBA" id="ARBA00020998"/>
    </source>
</evidence>
<dbReference type="KEGG" id="cbv:U729_1852"/>
<evidence type="ECO:0000256" key="3">
    <source>
        <dbReference type="ARBA" id="ARBA00004667"/>
    </source>
</evidence>
<evidence type="ECO:0000256" key="2">
    <source>
        <dbReference type="ARBA" id="ARBA00004496"/>
    </source>
</evidence>
<comment type="similarity">
    <text evidence="4 16">Belongs to the ATP phosphoribosyltransferase family. Short subfamily.</text>
</comment>
<evidence type="ECO:0000256" key="1">
    <source>
        <dbReference type="ARBA" id="ARBA00000915"/>
    </source>
</evidence>
<dbReference type="EC" id="2.4.2.17" evidence="6 16"/>
<evidence type="ECO:0000313" key="18">
    <source>
        <dbReference type="EMBL" id="AIY83679.1"/>
    </source>
</evidence>
<dbReference type="EMBL" id="CP006905">
    <property type="protein sequence ID" value="AIY83679.1"/>
    <property type="molecule type" value="Genomic_DNA"/>
</dbReference>
<dbReference type="GO" id="GO:0003879">
    <property type="term" value="F:ATP phosphoribosyltransferase activity"/>
    <property type="evidence" value="ECO:0007669"/>
    <property type="project" value="UniProtKB-UniRule"/>
</dbReference>
<dbReference type="CDD" id="cd13595">
    <property type="entry name" value="PBP2_HisGs"/>
    <property type="match status" value="1"/>
</dbReference>
<evidence type="ECO:0000256" key="12">
    <source>
        <dbReference type="ARBA" id="ARBA00022741"/>
    </source>
</evidence>
<evidence type="ECO:0000256" key="14">
    <source>
        <dbReference type="ARBA" id="ARBA00023102"/>
    </source>
</evidence>
<gene>
    <name evidence="16 18" type="primary">hisG</name>
    <name evidence="18" type="ORF">U729_1852</name>
</gene>
<keyword evidence="10 16" id="KW-0328">Glycosyltransferase</keyword>
<dbReference type="GO" id="GO:0005737">
    <property type="term" value="C:cytoplasm"/>
    <property type="evidence" value="ECO:0007669"/>
    <property type="project" value="UniProtKB-SubCell"/>
</dbReference>
<evidence type="ECO:0000256" key="11">
    <source>
        <dbReference type="ARBA" id="ARBA00022679"/>
    </source>
</evidence>
<comment type="function">
    <text evidence="15 16">Catalyzes the condensation of ATP and 5-phosphoribose 1-diphosphate to form N'-(5'-phosphoribosyl)-ATP (PR-ATP). Has a crucial role in the pathway because the rate of histidine biosynthesis seems to be controlled primarily by regulation of HisG enzymatic activity.</text>
</comment>
<accession>A0A0A7FVM5</accession>
<reference evidence="18 19" key="1">
    <citation type="journal article" date="2015" name="Infect. Genet. Evol.">
        <title>Genomic sequences of six botulinum neurotoxin-producing strains representing three clostridial species illustrate the mobility and diversity of botulinum neurotoxin genes.</title>
        <authorList>
            <person name="Smith T.J."/>
            <person name="Hill K.K."/>
            <person name="Xie G."/>
            <person name="Foley B.T."/>
            <person name="Williamson C.H."/>
            <person name="Foster J.T."/>
            <person name="Johnson S.L."/>
            <person name="Chertkov O."/>
            <person name="Teshima H."/>
            <person name="Gibbons H.S."/>
            <person name="Johnsky L.A."/>
            <person name="Karavis M.A."/>
            <person name="Smith L.A."/>
        </authorList>
    </citation>
    <scope>NUCLEOTIDE SEQUENCE [LARGE SCALE GENOMIC DNA]</scope>
    <source>
        <strain evidence="18">Sullivan</strain>
    </source>
</reference>
<dbReference type="OrthoDB" id="9801867at2"/>
<comment type="subunit">
    <text evidence="5 16">Heteromultimer composed of HisG and HisZ subunits.</text>
</comment>
<dbReference type="STRING" id="1561.NPD11_1164"/>
<dbReference type="PANTHER" id="PTHR21403">
    <property type="entry name" value="ATP PHOSPHORIBOSYLTRANSFERASE ATP-PRTASE"/>
    <property type="match status" value="1"/>
</dbReference>
<keyword evidence="19" id="KW-1185">Reference proteome</keyword>
<evidence type="ECO:0000256" key="5">
    <source>
        <dbReference type="ARBA" id="ARBA00011496"/>
    </source>
</evidence>
<dbReference type="HOGENOM" id="CLU_038115_2_0_9"/>
<dbReference type="SUPFAM" id="SSF53850">
    <property type="entry name" value="Periplasmic binding protein-like II"/>
    <property type="match status" value="1"/>
</dbReference>
<dbReference type="FunFam" id="3.40.190.10:FF:000011">
    <property type="entry name" value="ATP phosphoribosyltransferase"/>
    <property type="match status" value="1"/>
</dbReference>
<dbReference type="InterPro" id="IPR013820">
    <property type="entry name" value="ATP_PRibTrfase_cat"/>
</dbReference>
<organism evidence="18 19">
    <name type="scientific">Clostridium baratii str. Sullivan</name>
    <dbReference type="NCBI Taxonomy" id="1415775"/>
    <lineage>
        <taxon>Bacteria</taxon>
        <taxon>Bacillati</taxon>
        <taxon>Bacillota</taxon>
        <taxon>Clostridia</taxon>
        <taxon>Eubacteriales</taxon>
        <taxon>Clostridiaceae</taxon>
        <taxon>Clostridium</taxon>
    </lineage>
</organism>
<protein>
    <recommendedName>
        <fullName evidence="7 16">ATP phosphoribosyltransferase</fullName>
        <shortName evidence="16">ATP-PRT</shortName>
        <shortName evidence="16">ATP-PRTase</shortName>
        <ecNumber evidence="6 16">2.4.2.17</ecNumber>
    </recommendedName>
</protein>
<keyword evidence="8 16" id="KW-0963">Cytoplasm</keyword>
<feature type="domain" description="ATP phosphoribosyltransferase catalytic" evidence="17">
    <location>
        <begin position="52"/>
        <end position="205"/>
    </location>
</feature>
<evidence type="ECO:0000259" key="17">
    <source>
        <dbReference type="Pfam" id="PF01634"/>
    </source>
</evidence>
<dbReference type="Gene3D" id="3.40.190.10">
    <property type="entry name" value="Periplasmic binding protein-like II"/>
    <property type="match status" value="2"/>
</dbReference>
<dbReference type="UniPathway" id="UPA00031">
    <property type="reaction ID" value="UER00006"/>
</dbReference>
<keyword evidence="13 16" id="KW-0067">ATP-binding</keyword>
<keyword evidence="12 16" id="KW-0547">Nucleotide-binding</keyword>